<dbReference type="Proteomes" id="UP000563094">
    <property type="component" value="Unassembled WGS sequence"/>
</dbReference>
<gene>
    <name evidence="8" type="ORF">FHS90_004553</name>
</gene>
<comment type="catalytic activity">
    <reaction evidence="6">
        <text>a thymidine in DNA + NAD(+) = an N-(ADP-alpha-D-ribosyl)-thymidine in DNA + nicotinamide + H(+)</text>
        <dbReference type="Rhea" id="RHEA:71651"/>
        <dbReference type="Rhea" id="RHEA-COMP:13556"/>
        <dbReference type="Rhea" id="RHEA-COMP:18051"/>
        <dbReference type="ChEBI" id="CHEBI:15378"/>
        <dbReference type="ChEBI" id="CHEBI:17154"/>
        <dbReference type="ChEBI" id="CHEBI:57540"/>
        <dbReference type="ChEBI" id="CHEBI:137386"/>
        <dbReference type="ChEBI" id="CHEBI:191199"/>
    </reaction>
</comment>
<dbReference type="GO" id="GO:0016779">
    <property type="term" value="F:nucleotidyltransferase activity"/>
    <property type="evidence" value="ECO:0007669"/>
    <property type="project" value="UniProtKB-UniRule"/>
</dbReference>
<reference evidence="8 9" key="1">
    <citation type="submission" date="2020-08" db="EMBL/GenBank/DDBJ databases">
        <title>Genomic Encyclopedia of Type Strains, Phase IV (KMG-IV): sequencing the most valuable type-strain genomes for metagenomic binning, comparative biology and taxonomic classification.</title>
        <authorList>
            <person name="Goeker M."/>
        </authorList>
    </citation>
    <scope>NUCLEOTIDE SEQUENCE [LARGE SCALE GENOMIC DNA]</scope>
    <source>
        <strain evidence="8 9">DSM 29854</strain>
    </source>
</reference>
<name>A0A839GLV6_9BACT</name>
<feature type="binding site" evidence="6">
    <location>
        <position position="49"/>
    </location>
    <ligand>
        <name>NAD(+)</name>
        <dbReference type="ChEBI" id="CHEBI:57540"/>
    </ligand>
</feature>
<dbReference type="GO" id="GO:0016757">
    <property type="term" value="F:glycosyltransferase activity"/>
    <property type="evidence" value="ECO:0007669"/>
    <property type="project" value="UniProtKB-UniRule"/>
</dbReference>
<feature type="active site" description="Proton acceptor" evidence="6">
    <location>
        <position position="49"/>
    </location>
</feature>
<comment type="similarity">
    <text evidence="6">Belongs to the DarT ADP-ribosyltransferase family.</text>
</comment>
<organism evidence="8 9">
    <name type="scientific">Rufibacter quisquiliarum</name>
    <dbReference type="NCBI Taxonomy" id="1549639"/>
    <lineage>
        <taxon>Bacteria</taxon>
        <taxon>Pseudomonadati</taxon>
        <taxon>Bacteroidota</taxon>
        <taxon>Cytophagia</taxon>
        <taxon>Cytophagales</taxon>
        <taxon>Hymenobacteraceae</taxon>
        <taxon>Rufibacter</taxon>
    </lineage>
</organism>
<dbReference type="Pfam" id="PF14487">
    <property type="entry name" value="DarT"/>
    <property type="match status" value="1"/>
</dbReference>
<evidence type="ECO:0000313" key="8">
    <source>
        <dbReference type="EMBL" id="MBA9079812.1"/>
    </source>
</evidence>
<comment type="caution">
    <text evidence="8">The sequence shown here is derived from an EMBL/GenBank/DDBJ whole genome shotgun (WGS) entry which is preliminary data.</text>
</comment>
<keyword evidence="9" id="KW-1185">Reference proteome</keyword>
<proteinExistence type="inferred from homology"/>
<dbReference type="PROSITE" id="PS52018">
    <property type="entry name" value="DART"/>
    <property type="match status" value="1"/>
</dbReference>
<evidence type="ECO:0000256" key="5">
    <source>
        <dbReference type="ARBA" id="ARBA00023125"/>
    </source>
</evidence>
<keyword evidence="4 6" id="KW-0548">Nucleotidyltransferase</keyword>
<feature type="binding site" evidence="6">
    <location>
        <begin position="13"/>
        <end position="15"/>
    </location>
    <ligand>
        <name>NAD(+)</name>
        <dbReference type="ChEBI" id="CHEBI:57540"/>
    </ligand>
</feature>
<keyword evidence="5 6" id="KW-0238">DNA-binding</keyword>
<feature type="binding site" evidence="6">
    <location>
        <position position="22"/>
    </location>
    <ligand>
        <name>NAD(+)</name>
        <dbReference type="ChEBI" id="CHEBI:57540"/>
    </ligand>
</feature>
<accession>A0A839GLV6</accession>
<dbReference type="InterPro" id="IPR029494">
    <property type="entry name" value="DarT"/>
</dbReference>
<evidence type="ECO:0000256" key="1">
    <source>
        <dbReference type="ARBA" id="ARBA00022649"/>
    </source>
</evidence>
<dbReference type="AlphaFoldDB" id="A0A839GLV6"/>
<evidence type="ECO:0000313" key="9">
    <source>
        <dbReference type="Proteomes" id="UP000563094"/>
    </source>
</evidence>
<evidence type="ECO:0000256" key="2">
    <source>
        <dbReference type="ARBA" id="ARBA00022676"/>
    </source>
</evidence>
<dbReference type="RefSeq" id="WP_182514545.1">
    <property type="nucleotide sequence ID" value="NZ_JACJIQ010000031.1"/>
</dbReference>
<feature type="active site" evidence="6">
    <location>
        <position position="142"/>
    </location>
</feature>
<keyword evidence="2 6" id="KW-0328">Glycosyltransferase</keyword>
<feature type="domain" description="DarT" evidence="7">
    <location>
        <begin position="9"/>
        <end position="192"/>
    </location>
</feature>
<evidence type="ECO:0000256" key="6">
    <source>
        <dbReference type="PROSITE-ProRule" id="PRU01362"/>
    </source>
</evidence>
<evidence type="ECO:0000256" key="3">
    <source>
        <dbReference type="ARBA" id="ARBA00022679"/>
    </source>
</evidence>
<keyword evidence="1 6" id="KW-1277">Toxin-antitoxin system</keyword>
<sequence>MAKPPKEGKLLYHLTALQNLEGIFASGLQPRGAISTFYNVADQEILGHRQEFGLDAYVPFHFFAPTPFAGAVQLKDPHTDFAYITIRRDTAKALSFNIIPSHPLNYKSQPLSYDDGILSIDWDTMALRDYNSNDCKEVCMAECISNKPVNPNDFNCIYVKTEDNKKWVEDLYLKITNQKPRFFVSVLPNIFVNHD</sequence>
<protein>
    <recommendedName>
        <fullName evidence="7">DarT domain-containing protein</fullName>
    </recommendedName>
</protein>
<evidence type="ECO:0000259" key="7">
    <source>
        <dbReference type="PROSITE" id="PS52018"/>
    </source>
</evidence>
<comment type="caution">
    <text evidence="6">Lacks conserved residue(s) required for the propagation of feature annotation.</text>
</comment>
<dbReference type="EMBL" id="JACJIQ010000031">
    <property type="protein sequence ID" value="MBA9079812.1"/>
    <property type="molecule type" value="Genomic_DNA"/>
</dbReference>
<keyword evidence="3 6" id="KW-0808">Transferase</keyword>
<evidence type="ECO:0000256" key="4">
    <source>
        <dbReference type="ARBA" id="ARBA00022695"/>
    </source>
</evidence>
<dbReference type="GO" id="GO:0003677">
    <property type="term" value="F:DNA binding"/>
    <property type="evidence" value="ECO:0007669"/>
    <property type="project" value="UniProtKB-UniRule"/>
</dbReference>